<dbReference type="RefSeq" id="WP_377196090.1">
    <property type="nucleotide sequence ID" value="NZ_JBHUHF010000001.1"/>
</dbReference>
<evidence type="ECO:0000313" key="4">
    <source>
        <dbReference type="Proteomes" id="UP001597338"/>
    </source>
</evidence>
<feature type="transmembrane region" description="Helical" evidence="1">
    <location>
        <begin position="82"/>
        <end position="105"/>
    </location>
</feature>
<feature type="domain" description="CAAX prenyl protease 2/Lysostaphin resistance protein A-like" evidence="2">
    <location>
        <begin position="125"/>
        <end position="211"/>
    </location>
</feature>
<sequence length="266" mass="27371">MAAPRTDHRLLAVAWCVLVPLGVVTAYLGLGLGAVSVVGEPIGATALLGAVVIVLAGLMRVARPRWLDYTPAPHPTCETSHFGLFVAASAVLAFLAGQSLALWLYTTAGSAGFDESLRARADAGAAVTVLLALVIAPIAEEMLFRGLLYPLLRRHVSVVGSVLVTTAVFGLVHGNAVQLVAVLPLAILLALVYERIRRLWPCVLLHVGFNLAAILVPAPALVGLANPVAALLLGTVFAGVALVLCQMVVLDPVAPAAAADGPGGDR</sequence>
<dbReference type="InterPro" id="IPR003675">
    <property type="entry name" value="Rce1/LyrA-like_dom"/>
</dbReference>
<feature type="transmembrane region" description="Helical" evidence="1">
    <location>
        <begin position="156"/>
        <end position="173"/>
    </location>
</feature>
<dbReference type="EC" id="3.4.-.-" evidence="3"/>
<accession>A0ABW4V462</accession>
<organism evidence="3 4">
    <name type="scientific">Promicromonospora aerolata</name>
    <dbReference type="NCBI Taxonomy" id="195749"/>
    <lineage>
        <taxon>Bacteria</taxon>
        <taxon>Bacillati</taxon>
        <taxon>Actinomycetota</taxon>
        <taxon>Actinomycetes</taxon>
        <taxon>Micrococcales</taxon>
        <taxon>Promicromonosporaceae</taxon>
        <taxon>Promicromonospora</taxon>
    </lineage>
</organism>
<name>A0ABW4V462_9MICO</name>
<feature type="transmembrane region" description="Helical" evidence="1">
    <location>
        <begin position="179"/>
        <end position="196"/>
    </location>
</feature>
<keyword evidence="1" id="KW-1133">Transmembrane helix</keyword>
<gene>
    <name evidence="3" type="ORF">ACFSL2_01170</name>
</gene>
<keyword evidence="4" id="KW-1185">Reference proteome</keyword>
<keyword evidence="1" id="KW-0812">Transmembrane</keyword>
<protein>
    <submittedName>
        <fullName evidence="3">CPBP family intramembrane glutamic endopeptidase</fullName>
        <ecNumber evidence="3">3.4.-.-</ecNumber>
    </submittedName>
</protein>
<comment type="caution">
    <text evidence="3">The sequence shown here is derived from an EMBL/GenBank/DDBJ whole genome shotgun (WGS) entry which is preliminary data.</text>
</comment>
<keyword evidence="3" id="KW-0378">Hydrolase</keyword>
<dbReference type="GO" id="GO:0016787">
    <property type="term" value="F:hydrolase activity"/>
    <property type="evidence" value="ECO:0007669"/>
    <property type="project" value="UniProtKB-KW"/>
</dbReference>
<dbReference type="Proteomes" id="UP001597338">
    <property type="component" value="Unassembled WGS sequence"/>
</dbReference>
<feature type="transmembrane region" description="Helical" evidence="1">
    <location>
        <begin position="42"/>
        <end position="61"/>
    </location>
</feature>
<feature type="transmembrane region" description="Helical" evidence="1">
    <location>
        <begin position="203"/>
        <end position="222"/>
    </location>
</feature>
<dbReference type="PANTHER" id="PTHR36435:SF1">
    <property type="entry name" value="CAAX AMINO TERMINAL PROTEASE FAMILY PROTEIN"/>
    <property type="match status" value="1"/>
</dbReference>
<dbReference type="InterPro" id="IPR052710">
    <property type="entry name" value="CAAX_protease"/>
</dbReference>
<evidence type="ECO:0000313" key="3">
    <source>
        <dbReference type="EMBL" id="MFD2024115.1"/>
    </source>
</evidence>
<evidence type="ECO:0000259" key="2">
    <source>
        <dbReference type="Pfam" id="PF02517"/>
    </source>
</evidence>
<evidence type="ECO:0000256" key="1">
    <source>
        <dbReference type="SAM" id="Phobius"/>
    </source>
</evidence>
<dbReference type="EMBL" id="JBHUHF010000001">
    <property type="protein sequence ID" value="MFD2024115.1"/>
    <property type="molecule type" value="Genomic_DNA"/>
</dbReference>
<reference evidence="4" key="1">
    <citation type="journal article" date="2019" name="Int. J. Syst. Evol. Microbiol.">
        <title>The Global Catalogue of Microorganisms (GCM) 10K type strain sequencing project: providing services to taxonomists for standard genome sequencing and annotation.</title>
        <authorList>
            <consortium name="The Broad Institute Genomics Platform"/>
            <consortium name="The Broad Institute Genome Sequencing Center for Infectious Disease"/>
            <person name="Wu L."/>
            <person name="Ma J."/>
        </authorList>
    </citation>
    <scope>NUCLEOTIDE SEQUENCE [LARGE SCALE GENOMIC DNA]</scope>
    <source>
        <strain evidence="4">CCM 7043</strain>
    </source>
</reference>
<proteinExistence type="predicted"/>
<dbReference type="Pfam" id="PF02517">
    <property type="entry name" value="Rce1-like"/>
    <property type="match status" value="1"/>
</dbReference>
<feature type="transmembrane region" description="Helical" evidence="1">
    <location>
        <begin position="125"/>
        <end position="144"/>
    </location>
</feature>
<dbReference type="PANTHER" id="PTHR36435">
    <property type="entry name" value="SLR1288 PROTEIN"/>
    <property type="match status" value="1"/>
</dbReference>
<keyword evidence="1" id="KW-0472">Membrane</keyword>
<feature type="transmembrane region" description="Helical" evidence="1">
    <location>
        <begin position="228"/>
        <end position="250"/>
    </location>
</feature>